<dbReference type="AlphaFoldDB" id="A0A6A5SV47"/>
<organism evidence="2 3">
    <name type="scientific">Clathrospora elynae</name>
    <dbReference type="NCBI Taxonomy" id="706981"/>
    <lineage>
        <taxon>Eukaryota</taxon>
        <taxon>Fungi</taxon>
        <taxon>Dikarya</taxon>
        <taxon>Ascomycota</taxon>
        <taxon>Pezizomycotina</taxon>
        <taxon>Dothideomycetes</taxon>
        <taxon>Pleosporomycetidae</taxon>
        <taxon>Pleosporales</taxon>
        <taxon>Diademaceae</taxon>
        <taxon>Clathrospora</taxon>
    </lineage>
</organism>
<evidence type="ECO:0000313" key="3">
    <source>
        <dbReference type="Proteomes" id="UP000800038"/>
    </source>
</evidence>
<reference evidence="2" key="1">
    <citation type="journal article" date="2020" name="Stud. Mycol.">
        <title>101 Dothideomycetes genomes: a test case for predicting lifestyles and emergence of pathogens.</title>
        <authorList>
            <person name="Haridas S."/>
            <person name="Albert R."/>
            <person name="Binder M."/>
            <person name="Bloem J."/>
            <person name="Labutti K."/>
            <person name="Salamov A."/>
            <person name="Andreopoulos B."/>
            <person name="Baker S."/>
            <person name="Barry K."/>
            <person name="Bills G."/>
            <person name="Bluhm B."/>
            <person name="Cannon C."/>
            <person name="Castanera R."/>
            <person name="Culley D."/>
            <person name="Daum C."/>
            <person name="Ezra D."/>
            <person name="Gonzalez J."/>
            <person name="Henrissat B."/>
            <person name="Kuo A."/>
            <person name="Liang C."/>
            <person name="Lipzen A."/>
            <person name="Lutzoni F."/>
            <person name="Magnuson J."/>
            <person name="Mondo S."/>
            <person name="Nolan M."/>
            <person name="Ohm R."/>
            <person name="Pangilinan J."/>
            <person name="Park H.-J."/>
            <person name="Ramirez L."/>
            <person name="Alfaro M."/>
            <person name="Sun H."/>
            <person name="Tritt A."/>
            <person name="Yoshinaga Y."/>
            <person name="Zwiers L.-H."/>
            <person name="Turgeon B."/>
            <person name="Goodwin S."/>
            <person name="Spatafora J."/>
            <person name="Crous P."/>
            <person name="Grigoriev I."/>
        </authorList>
    </citation>
    <scope>NUCLEOTIDE SEQUENCE</scope>
    <source>
        <strain evidence="2">CBS 161.51</strain>
    </source>
</reference>
<evidence type="ECO:0000313" key="2">
    <source>
        <dbReference type="EMBL" id="KAF1943604.1"/>
    </source>
</evidence>
<accession>A0A6A5SV47</accession>
<evidence type="ECO:0000256" key="1">
    <source>
        <dbReference type="SAM" id="Phobius"/>
    </source>
</evidence>
<keyword evidence="3" id="KW-1185">Reference proteome</keyword>
<keyword evidence="1" id="KW-0472">Membrane</keyword>
<name>A0A6A5SV47_9PLEO</name>
<sequence>MRSWVQALVPAPPLQLPLQPPACASERIALMRLFFYPFGIIVALLQCLKPVLGMHVQLLVEPS</sequence>
<protein>
    <submittedName>
        <fullName evidence="2">Uncharacterized protein</fullName>
    </submittedName>
</protein>
<feature type="transmembrane region" description="Helical" evidence="1">
    <location>
        <begin position="34"/>
        <end position="52"/>
    </location>
</feature>
<proteinExistence type="predicted"/>
<keyword evidence="1" id="KW-1133">Transmembrane helix</keyword>
<dbReference type="Proteomes" id="UP000800038">
    <property type="component" value="Unassembled WGS sequence"/>
</dbReference>
<dbReference type="EMBL" id="ML976023">
    <property type="protein sequence ID" value="KAF1943604.1"/>
    <property type="molecule type" value="Genomic_DNA"/>
</dbReference>
<keyword evidence="1" id="KW-0812">Transmembrane</keyword>
<gene>
    <name evidence="2" type="ORF">EJ02DRAFT_484827</name>
</gene>